<keyword evidence="4" id="KW-1185">Reference proteome</keyword>
<feature type="region of interest" description="Disordered" evidence="1">
    <location>
        <begin position="160"/>
        <end position="189"/>
    </location>
</feature>
<dbReference type="AlphaFoldDB" id="A0A1C0AM50"/>
<gene>
    <name evidence="3" type="ORF">BCR15_03755</name>
</gene>
<protein>
    <recommendedName>
        <fullName evidence="2">Methyltransferase type 11 domain-containing protein</fullName>
    </recommendedName>
</protein>
<organism evidence="3 4">
    <name type="scientific">Tessaracoccus lapidicaptus</name>
    <dbReference type="NCBI Taxonomy" id="1427523"/>
    <lineage>
        <taxon>Bacteria</taxon>
        <taxon>Bacillati</taxon>
        <taxon>Actinomycetota</taxon>
        <taxon>Actinomycetes</taxon>
        <taxon>Propionibacteriales</taxon>
        <taxon>Propionibacteriaceae</taxon>
        <taxon>Tessaracoccus</taxon>
    </lineage>
</organism>
<dbReference type="InterPro" id="IPR013216">
    <property type="entry name" value="Methyltransf_11"/>
</dbReference>
<evidence type="ECO:0000259" key="2">
    <source>
        <dbReference type="Pfam" id="PF08241"/>
    </source>
</evidence>
<proteinExistence type="predicted"/>
<dbReference type="SUPFAM" id="SSF53335">
    <property type="entry name" value="S-adenosyl-L-methionine-dependent methyltransferases"/>
    <property type="match status" value="1"/>
</dbReference>
<sequence>MCIVESGGRLIRKGPGVVSTGGMTTAREARLRRHWDEEAEGFDRHIAPLERRFLAASREWVADRARGDVLEVAVGTGLNLPHYRDDVRLTAVDLSHGMLDVARQKAGASERPIAFAVGDGQRLPFQDRSFDAVVCTFSLCGFIDHERGVSEMARVLRPGGTILPAGPRTSGGPPWPRPSRAGRRCRSRP</sequence>
<dbReference type="Pfam" id="PF08241">
    <property type="entry name" value="Methyltransf_11"/>
    <property type="match status" value="1"/>
</dbReference>
<evidence type="ECO:0000256" key="1">
    <source>
        <dbReference type="SAM" id="MobiDB-lite"/>
    </source>
</evidence>
<dbReference type="CDD" id="cd02440">
    <property type="entry name" value="AdoMet_MTases"/>
    <property type="match status" value="1"/>
</dbReference>
<dbReference type="Proteomes" id="UP000093501">
    <property type="component" value="Unassembled WGS sequence"/>
</dbReference>
<evidence type="ECO:0000313" key="4">
    <source>
        <dbReference type="Proteomes" id="UP000093501"/>
    </source>
</evidence>
<feature type="domain" description="Methyltransferase type 11" evidence="2">
    <location>
        <begin position="70"/>
        <end position="162"/>
    </location>
</feature>
<dbReference type="PANTHER" id="PTHR42912">
    <property type="entry name" value="METHYLTRANSFERASE"/>
    <property type="match status" value="1"/>
</dbReference>
<name>A0A1C0AM50_9ACTN</name>
<reference evidence="4" key="1">
    <citation type="submission" date="2016-07" db="EMBL/GenBank/DDBJ databases">
        <authorList>
            <person name="Florea S."/>
            <person name="Webb J.S."/>
            <person name="Jaromczyk J."/>
            <person name="Schardl C.L."/>
        </authorList>
    </citation>
    <scope>NUCLEOTIDE SEQUENCE [LARGE SCALE GENOMIC DNA]</scope>
    <source>
        <strain evidence="4">IPBSL-7</strain>
    </source>
</reference>
<dbReference type="InterPro" id="IPR029063">
    <property type="entry name" value="SAM-dependent_MTases_sf"/>
</dbReference>
<evidence type="ECO:0000313" key="3">
    <source>
        <dbReference type="EMBL" id="OCL33766.1"/>
    </source>
</evidence>
<dbReference type="EMBL" id="MBQD01000021">
    <property type="protein sequence ID" value="OCL33766.1"/>
    <property type="molecule type" value="Genomic_DNA"/>
</dbReference>
<feature type="compositionally biased region" description="Basic residues" evidence="1">
    <location>
        <begin position="180"/>
        <end position="189"/>
    </location>
</feature>
<accession>A0A1C0AM50</accession>
<dbReference type="GO" id="GO:0008757">
    <property type="term" value="F:S-adenosylmethionine-dependent methyltransferase activity"/>
    <property type="evidence" value="ECO:0007669"/>
    <property type="project" value="InterPro"/>
</dbReference>
<dbReference type="Gene3D" id="3.40.50.150">
    <property type="entry name" value="Vaccinia Virus protein VP39"/>
    <property type="match status" value="1"/>
</dbReference>
<comment type="caution">
    <text evidence="3">The sequence shown here is derived from an EMBL/GenBank/DDBJ whole genome shotgun (WGS) entry which is preliminary data.</text>
</comment>
<dbReference type="InterPro" id="IPR050508">
    <property type="entry name" value="Methyltransf_Superfamily"/>
</dbReference>